<gene>
    <name evidence="6" type="ORF">KAK03_22285</name>
</gene>
<proteinExistence type="predicted"/>
<feature type="domain" description="Thioredoxin" evidence="5">
    <location>
        <begin position="26"/>
        <end position="170"/>
    </location>
</feature>
<dbReference type="PANTHER" id="PTHR42852:SF6">
    <property type="entry name" value="THIOL:DISULFIDE INTERCHANGE PROTEIN DSBE"/>
    <property type="match status" value="1"/>
</dbReference>
<dbReference type="AlphaFoldDB" id="A0A941BDP2"/>
<dbReference type="Pfam" id="PF08534">
    <property type="entry name" value="Redoxin"/>
    <property type="match status" value="1"/>
</dbReference>
<dbReference type="GO" id="GO:0017004">
    <property type="term" value="P:cytochrome complex assembly"/>
    <property type="evidence" value="ECO:0007669"/>
    <property type="project" value="UniProtKB-KW"/>
</dbReference>
<protein>
    <submittedName>
        <fullName evidence="6">TlpA family protein disulfide reductase</fullName>
    </submittedName>
</protein>
<dbReference type="InterPro" id="IPR036249">
    <property type="entry name" value="Thioredoxin-like_sf"/>
</dbReference>
<dbReference type="RefSeq" id="WP_210856878.1">
    <property type="nucleotide sequence ID" value="NZ_JAGQDD010000025.1"/>
</dbReference>
<evidence type="ECO:0000313" key="7">
    <source>
        <dbReference type="Proteomes" id="UP000676246"/>
    </source>
</evidence>
<evidence type="ECO:0000256" key="1">
    <source>
        <dbReference type="ARBA" id="ARBA00004196"/>
    </source>
</evidence>
<keyword evidence="2" id="KW-0201">Cytochrome c-type biogenesis</keyword>
<dbReference type="InterPro" id="IPR013766">
    <property type="entry name" value="Thioredoxin_domain"/>
</dbReference>
<dbReference type="PROSITE" id="PS51352">
    <property type="entry name" value="THIOREDOXIN_2"/>
    <property type="match status" value="1"/>
</dbReference>
<dbReference type="SUPFAM" id="SSF52833">
    <property type="entry name" value="Thioredoxin-like"/>
    <property type="match status" value="1"/>
</dbReference>
<comment type="subcellular location">
    <subcellularLocation>
        <location evidence="1">Cell envelope</location>
    </subcellularLocation>
</comment>
<organism evidence="6 7">
    <name type="scientific">Ideonella alba</name>
    <dbReference type="NCBI Taxonomy" id="2824118"/>
    <lineage>
        <taxon>Bacteria</taxon>
        <taxon>Pseudomonadati</taxon>
        <taxon>Pseudomonadota</taxon>
        <taxon>Betaproteobacteria</taxon>
        <taxon>Burkholderiales</taxon>
        <taxon>Sphaerotilaceae</taxon>
        <taxon>Ideonella</taxon>
    </lineage>
</organism>
<dbReference type="PROSITE" id="PS00194">
    <property type="entry name" value="THIOREDOXIN_1"/>
    <property type="match status" value="1"/>
</dbReference>
<evidence type="ECO:0000256" key="4">
    <source>
        <dbReference type="ARBA" id="ARBA00023284"/>
    </source>
</evidence>
<dbReference type="InterPro" id="IPR017937">
    <property type="entry name" value="Thioredoxin_CS"/>
</dbReference>
<sequence length="170" mass="18460">MNRRTAWLAGGGLGLAAVAGAGWWWRQRQDPADLALAEFLQGQWPGPDGQPRSLAAFAGQPLLLNFWATWCPPCVRELPELDRFAKEWSNAGGRVLGVAVDRDAAVRDFLVRTPVEFPMVVPGFAAMPWLSRLGNGGGALPFTLLAGADGRIRQRRLGATSLEELRGWVA</sequence>
<evidence type="ECO:0000256" key="3">
    <source>
        <dbReference type="ARBA" id="ARBA00023157"/>
    </source>
</evidence>
<evidence type="ECO:0000259" key="5">
    <source>
        <dbReference type="PROSITE" id="PS51352"/>
    </source>
</evidence>
<dbReference type="InterPro" id="IPR050553">
    <property type="entry name" value="Thioredoxin_ResA/DsbE_sf"/>
</dbReference>
<keyword evidence="4" id="KW-0676">Redox-active center</keyword>
<name>A0A941BDP2_9BURK</name>
<reference evidence="6 7" key="1">
    <citation type="submission" date="2021-04" db="EMBL/GenBank/DDBJ databases">
        <title>The genome sequence of Ideonella sp. 3Y2.</title>
        <authorList>
            <person name="Liu Y."/>
        </authorList>
    </citation>
    <scope>NUCLEOTIDE SEQUENCE [LARGE SCALE GENOMIC DNA]</scope>
    <source>
        <strain evidence="6 7">3Y2</strain>
    </source>
</reference>
<dbReference type="CDD" id="cd02966">
    <property type="entry name" value="TlpA_like_family"/>
    <property type="match status" value="1"/>
</dbReference>
<accession>A0A941BDP2</accession>
<dbReference type="InterPro" id="IPR013740">
    <property type="entry name" value="Redoxin"/>
</dbReference>
<dbReference type="EMBL" id="JAGQDD010000025">
    <property type="protein sequence ID" value="MBQ0933210.1"/>
    <property type="molecule type" value="Genomic_DNA"/>
</dbReference>
<keyword evidence="3" id="KW-1015">Disulfide bond</keyword>
<evidence type="ECO:0000313" key="6">
    <source>
        <dbReference type="EMBL" id="MBQ0933210.1"/>
    </source>
</evidence>
<dbReference type="Proteomes" id="UP000676246">
    <property type="component" value="Unassembled WGS sequence"/>
</dbReference>
<dbReference type="Gene3D" id="3.40.30.10">
    <property type="entry name" value="Glutaredoxin"/>
    <property type="match status" value="1"/>
</dbReference>
<evidence type="ECO:0000256" key="2">
    <source>
        <dbReference type="ARBA" id="ARBA00022748"/>
    </source>
</evidence>
<dbReference type="GO" id="GO:0030313">
    <property type="term" value="C:cell envelope"/>
    <property type="evidence" value="ECO:0007669"/>
    <property type="project" value="UniProtKB-SubCell"/>
</dbReference>
<comment type="caution">
    <text evidence="6">The sequence shown here is derived from an EMBL/GenBank/DDBJ whole genome shotgun (WGS) entry which is preliminary data.</text>
</comment>
<keyword evidence="7" id="KW-1185">Reference proteome</keyword>
<dbReference type="PANTHER" id="PTHR42852">
    <property type="entry name" value="THIOL:DISULFIDE INTERCHANGE PROTEIN DSBE"/>
    <property type="match status" value="1"/>
</dbReference>
<dbReference type="GO" id="GO:0015036">
    <property type="term" value="F:disulfide oxidoreductase activity"/>
    <property type="evidence" value="ECO:0007669"/>
    <property type="project" value="UniProtKB-ARBA"/>
</dbReference>